<accession>A0A3G3JXQ9</accession>
<dbReference type="RefSeq" id="WP_123041024.1">
    <property type="nucleotide sequence ID" value="NZ_CP033433.1"/>
</dbReference>
<evidence type="ECO:0000259" key="2">
    <source>
        <dbReference type="PROSITE" id="PS50110"/>
    </source>
</evidence>
<reference evidence="3 4" key="1">
    <citation type="submission" date="2018-10" db="EMBL/GenBank/DDBJ databases">
        <title>Genome Sequence of Cohnella sp.</title>
        <authorList>
            <person name="Srinivasan S."/>
            <person name="Kim M.K."/>
        </authorList>
    </citation>
    <scope>NUCLEOTIDE SEQUENCE [LARGE SCALE GENOMIC DNA]</scope>
    <source>
        <strain evidence="3 4">18JY8-7</strain>
    </source>
</reference>
<dbReference type="InterPro" id="IPR001789">
    <property type="entry name" value="Sig_transdc_resp-reg_receiver"/>
</dbReference>
<dbReference type="EMBL" id="CP033433">
    <property type="protein sequence ID" value="AYQ72942.1"/>
    <property type="molecule type" value="Genomic_DNA"/>
</dbReference>
<dbReference type="PROSITE" id="PS50110">
    <property type="entry name" value="RESPONSE_REGULATORY"/>
    <property type="match status" value="1"/>
</dbReference>
<dbReference type="AlphaFoldDB" id="A0A3G3JXQ9"/>
<protein>
    <submittedName>
        <fullName evidence="3">Response regulator</fullName>
    </submittedName>
</protein>
<name>A0A3G3JXQ9_9BACL</name>
<feature type="domain" description="Response regulatory" evidence="2">
    <location>
        <begin position="3"/>
        <end position="118"/>
    </location>
</feature>
<feature type="modified residue" description="4-aspartylphosphate" evidence="1">
    <location>
        <position position="53"/>
    </location>
</feature>
<dbReference type="InterPro" id="IPR052048">
    <property type="entry name" value="ST_Response_Regulator"/>
</dbReference>
<dbReference type="KEGG" id="coh:EAV92_10430"/>
<dbReference type="PANTHER" id="PTHR43228:SF1">
    <property type="entry name" value="TWO-COMPONENT RESPONSE REGULATOR ARR22"/>
    <property type="match status" value="1"/>
</dbReference>
<evidence type="ECO:0000313" key="4">
    <source>
        <dbReference type="Proteomes" id="UP000269097"/>
    </source>
</evidence>
<proteinExistence type="predicted"/>
<dbReference type="Proteomes" id="UP000269097">
    <property type="component" value="Chromosome"/>
</dbReference>
<dbReference type="SMART" id="SM00448">
    <property type="entry name" value="REC"/>
    <property type="match status" value="1"/>
</dbReference>
<dbReference type="PANTHER" id="PTHR43228">
    <property type="entry name" value="TWO-COMPONENT RESPONSE REGULATOR"/>
    <property type="match status" value="1"/>
</dbReference>
<evidence type="ECO:0000256" key="1">
    <source>
        <dbReference type="PROSITE-ProRule" id="PRU00169"/>
    </source>
</evidence>
<dbReference type="Pfam" id="PF00072">
    <property type="entry name" value="Response_reg"/>
    <property type="match status" value="1"/>
</dbReference>
<gene>
    <name evidence="3" type="ORF">EAV92_10430</name>
</gene>
<keyword evidence="1" id="KW-0597">Phosphoprotein</keyword>
<dbReference type="Gene3D" id="3.40.50.2300">
    <property type="match status" value="1"/>
</dbReference>
<keyword evidence="4" id="KW-1185">Reference proteome</keyword>
<dbReference type="GO" id="GO:0000160">
    <property type="term" value="P:phosphorelay signal transduction system"/>
    <property type="evidence" value="ECO:0007669"/>
    <property type="project" value="InterPro"/>
</dbReference>
<evidence type="ECO:0000313" key="3">
    <source>
        <dbReference type="EMBL" id="AYQ72942.1"/>
    </source>
</evidence>
<organism evidence="3 4">
    <name type="scientific">Cohnella candidum</name>
    <dbReference type="NCBI Taxonomy" id="2674991"/>
    <lineage>
        <taxon>Bacteria</taxon>
        <taxon>Bacillati</taxon>
        <taxon>Bacillota</taxon>
        <taxon>Bacilli</taxon>
        <taxon>Bacillales</taxon>
        <taxon>Paenibacillaceae</taxon>
        <taxon>Cohnella</taxon>
    </lineage>
</organism>
<sequence length="245" mass="27295">MARILIVDDSVIMRRNLKSMLVQAGHTIVGEASDGMEAYREYSRLIPDLVTMDITMPVMNGIDAVKKIMATYPDANIIMISALDQRNMVFEAIQNGAKHYILKPVTVEKILETVNEVLKIKSSDPHGLLDESGKQNDVPLAIENKNGIFLIRIGSGIGDEKLDELQTAVQGFLFVKPLRVVVDFGGIGMLQEELLLRILGLMRKLHDAGGAVKALSHNHNLIESLKQHNPDSFFRIHTEWAQVVF</sequence>
<dbReference type="InterPro" id="IPR011006">
    <property type="entry name" value="CheY-like_superfamily"/>
</dbReference>
<dbReference type="SUPFAM" id="SSF52172">
    <property type="entry name" value="CheY-like"/>
    <property type="match status" value="1"/>
</dbReference>